<dbReference type="Proteomes" id="UP000239494">
    <property type="component" value="Unassembled WGS sequence"/>
</dbReference>
<evidence type="ECO:0000256" key="2">
    <source>
        <dbReference type="ARBA" id="ARBA00023125"/>
    </source>
</evidence>
<keyword evidence="6" id="KW-1185">Reference proteome</keyword>
<dbReference type="SMART" id="SM00347">
    <property type="entry name" value="HTH_MARR"/>
    <property type="match status" value="1"/>
</dbReference>
<accession>A0A2T0TKS6</accession>
<keyword evidence="2" id="KW-0238">DNA-binding</keyword>
<dbReference type="EMBL" id="PVTF01000001">
    <property type="protein sequence ID" value="PRY46237.1"/>
    <property type="molecule type" value="Genomic_DNA"/>
</dbReference>
<dbReference type="GO" id="GO:0003677">
    <property type="term" value="F:DNA binding"/>
    <property type="evidence" value="ECO:0007669"/>
    <property type="project" value="UniProtKB-KW"/>
</dbReference>
<dbReference type="PROSITE" id="PS50995">
    <property type="entry name" value="HTH_MARR_2"/>
    <property type="match status" value="1"/>
</dbReference>
<dbReference type="SUPFAM" id="SSF46785">
    <property type="entry name" value="Winged helix' DNA-binding domain"/>
    <property type="match status" value="1"/>
</dbReference>
<evidence type="ECO:0000256" key="1">
    <source>
        <dbReference type="ARBA" id="ARBA00023015"/>
    </source>
</evidence>
<gene>
    <name evidence="5" type="ORF">CLV43_101510</name>
</gene>
<dbReference type="CDD" id="cd00090">
    <property type="entry name" value="HTH_ARSR"/>
    <property type="match status" value="1"/>
</dbReference>
<keyword evidence="3" id="KW-0804">Transcription</keyword>
<protein>
    <submittedName>
        <fullName evidence="5">MarR family transcriptional regulator</fullName>
    </submittedName>
</protein>
<dbReference type="InterPro" id="IPR036388">
    <property type="entry name" value="WH-like_DNA-bd_sf"/>
</dbReference>
<dbReference type="InterPro" id="IPR000835">
    <property type="entry name" value="HTH_MarR-typ"/>
</dbReference>
<dbReference type="PANTHER" id="PTHR39515:SF2">
    <property type="entry name" value="HTH-TYPE TRANSCRIPTIONAL REGULATOR RV0880"/>
    <property type="match status" value="1"/>
</dbReference>
<evidence type="ECO:0000313" key="5">
    <source>
        <dbReference type="EMBL" id="PRY46237.1"/>
    </source>
</evidence>
<proteinExistence type="predicted"/>
<keyword evidence="1" id="KW-0805">Transcription regulation</keyword>
<dbReference type="OrthoDB" id="5148120at2"/>
<sequence length="175" mass="18839">MVNPVSGAVGSVDAEPELELADRVGTAMVRLNRMTACVNAQAGKTGMEKSAFILLATLVHQGPMRSSALAEVVFSDPSTISRQVAALVKDGLVERRADPEDGRASVLAATATGEQLLQERRRMRNVAIARMFEGWSDPDWVRFAELFERFVGDYESALPSFLSEGGLGPRSGGEK</sequence>
<dbReference type="InterPro" id="IPR023187">
    <property type="entry name" value="Tscrpt_reg_MarR-type_CS"/>
</dbReference>
<dbReference type="InterPro" id="IPR052526">
    <property type="entry name" value="HTH-type_Bedaq_tolerance"/>
</dbReference>
<evidence type="ECO:0000256" key="3">
    <source>
        <dbReference type="ARBA" id="ARBA00023163"/>
    </source>
</evidence>
<feature type="domain" description="HTH marR-type" evidence="4">
    <location>
        <begin position="21"/>
        <end position="152"/>
    </location>
</feature>
<dbReference type="InterPro" id="IPR011991">
    <property type="entry name" value="ArsR-like_HTH"/>
</dbReference>
<evidence type="ECO:0000259" key="4">
    <source>
        <dbReference type="PROSITE" id="PS50995"/>
    </source>
</evidence>
<dbReference type="AlphaFoldDB" id="A0A2T0TKS6"/>
<name>A0A2T0TKS6_9PSEU</name>
<dbReference type="Gene3D" id="1.10.10.10">
    <property type="entry name" value="Winged helix-like DNA-binding domain superfamily/Winged helix DNA-binding domain"/>
    <property type="match status" value="1"/>
</dbReference>
<dbReference type="PROSITE" id="PS01117">
    <property type="entry name" value="HTH_MARR_1"/>
    <property type="match status" value="1"/>
</dbReference>
<comment type="caution">
    <text evidence="5">The sequence shown here is derived from an EMBL/GenBank/DDBJ whole genome shotgun (WGS) entry which is preliminary data.</text>
</comment>
<dbReference type="PANTHER" id="PTHR39515">
    <property type="entry name" value="CONSERVED PROTEIN"/>
    <property type="match status" value="1"/>
</dbReference>
<reference evidence="5 6" key="1">
    <citation type="submission" date="2018-03" db="EMBL/GenBank/DDBJ databases">
        <title>Genomic Encyclopedia of Archaeal and Bacterial Type Strains, Phase II (KMG-II): from individual species to whole genera.</title>
        <authorList>
            <person name="Goeker M."/>
        </authorList>
    </citation>
    <scope>NUCLEOTIDE SEQUENCE [LARGE SCALE GENOMIC DNA]</scope>
    <source>
        <strain evidence="5 6">DSM 44720</strain>
    </source>
</reference>
<dbReference type="Pfam" id="PF01047">
    <property type="entry name" value="MarR"/>
    <property type="match status" value="1"/>
</dbReference>
<organism evidence="5 6">
    <name type="scientific">Umezawaea tangerina</name>
    <dbReference type="NCBI Taxonomy" id="84725"/>
    <lineage>
        <taxon>Bacteria</taxon>
        <taxon>Bacillati</taxon>
        <taxon>Actinomycetota</taxon>
        <taxon>Actinomycetes</taxon>
        <taxon>Pseudonocardiales</taxon>
        <taxon>Pseudonocardiaceae</taxon>
        <taxon>Umezawaea</taxon>
    </lineage>
</organism>
<evidence type="ECO:0000313" key="6">
    <source>
        <dbReference type="Proteomes" id="UP000239494"/>
    </source>
</evidence>
<dbReference type="GO" id="GO:0003700">
    <property type="term" value="F:DNA-binding transcription factor activity"/>
    <property type="evidence" value="ECO:0007669"/>
    <property type="project" value="InterPro"/>
</dbReference>
<dbReference type="InterPro" id="IPR036390">
    <property type="entry name" value="WH_DNA-bd_sf"/>
</dbReference>